<evidence type="ECO:0000313" key="6">
    <source>
        <dbReference type="EMBL" id="GAA6267319.1"/>
    </source>
</evidence>
<keyword evidence="3" id="KW-0238">DNA-binding</keyword>
<dbReference type="EMBL" id="BAABXL010000001">
    <property type="protein sequence ID" value="GAA6267319.1"/>
    <property type="molecule type" value="Genomic_DNA"/>
</dbReference>
<dbReference type="InterPro" id="IPR036421">
    <property type="entry name" value="Fe_dep_repressor_sf"/>
</dbReference>
<dbReference type="Pfam" id="PF01325">
    <property type="entry name" value="Fe_dep_repress"/>
    <property type="match status" value="1"/>
</dbReference>
<feature type="domain" description="HTH dtxR-type" evidence="5">
    <location>
        <begin position="1"/>
        <end position="64"/>
    </location>
</feature>
<dbReference type="InterPro" id="IPR022689">
    <property type="entry name" value="Iron_dep_repressor"/>
</dbReference>
<gene>
    <name evidence="6" type="ORF">F130042H8_03790</name>
</gene>
<reference evidence="6 7" key="1">
    <citation type="submission" date="2024-04" db="EMBL/GenBank/DDBJ databases">
        <title>Defined microbial consortia suppress multidrug-resistant proinflammatory Enterobacteriaceae via ecological control.</title>
        <authorList>
            <person name="Furuichi M."/>
            <person name="Kawaguchi T."/>
            <person name="Pust M."/>
            <person name="Yasuma K."/>
            <person name="Plichta D."/>
            <person name="Hasegawa N."/>
            <person name="Ohya T."/>
            <person name="Bhattarai S."/>
            <person name="Sasajima S."/>
            <person name="Aoto Y."/>
            <person name="Tuganbaev T."/>
            <person name="Yaginuma M."/>
            <person name="Ueda M."/>
            <person name="Okahashi N."/>
            <person name="Amafuji K."/>
            <person name="Kiridooshi Y."/>
            <person name="Sugita K."/>
            <person name="Strazar M."/>
            <person name="Skelly A."/>
            <person name="Suda W."/>
            <person name="Hattori M."/>
            <person name="Nakamoto N."/>
            <person name="Caballero S."/>
            <person name="Norman J."/>
            <person name="Olle B."/>
            <person name="Tanoue T."/>
            <person name="Arita M."/>
            <person name="Bucci V."/>
            <person name="Atarashi K."/>
            <person name="Xavier R."/>
            <person name="Honda K."/>
        </authorList>
    </citation>
    <scope>NUCLEOTIDE SEQUENCE [LARGE SCALE GENOMIC DNA]</scope>
    <source>
        <strain evidence="7">f13</strain>
    </source>
</reference>
<dbReference type="SMART" id="SM00529">
    <property type="entry name" value="HTH_DTXR"/>
    <property type="match status" value="1"/>
</dbReference>
<keyword evidence="4" id="KW-0804">Transcription</keyword>
<protein>
    <submittedName>
        <fullName evidence="6">Metal-dependent transcriptional regulator</fullName>
    </submittedName>
</protein>
<dbReference type="PROSITE" id="PS50944">
    <property type="entry name" value="HTH_DTXR"/>
    <property type="match status" value="1"/>
</dbReference>
<evidence type="ECO:0000256" key="2">
    <source>
        <dbReference type="ARBA" id="ARBA00023015"/>
    </source>
</evidence>
<comment type="similarity">
    <text evidence="1">Belongs to the DtxR/MntR family.</text>
</comment>
<keyword evidence="7" id="KW-1185">Reference proteome</keyword>
<evidence type="ECO:0000256" key="1">
    <source>
        <dbReference type="ARBA" id="ARBA00007871"/>
    </source>
</evidence>
<dbReference type="Gene3D" id="1.10.60.10">
    <property type="entry name" value="Iron dependent repressor, metal binding and dimerisation domain"/>
    <property type="match status" value="1"/>
</dbReference>
<evidence type="ECO:0000259" key="5">
    <source>
        <dbReference type="PROSITE" id="PS50944"/>
    </source>
</evidence>
<dbReference type="InterPro" id="IPR036390">
    <property type="entry name" value="WH_DNA-bd_sf"/>
</dbReference>
<keyword evidence="2" id="KW-0805">Transcription regulation</keyword>
<dbReference type="SUPFAM" id="SSF47979">
    <property type="entry name" value="Iron-dependent repressor protein, dimerization domain"/>
    <property type="match status" value="1"/>
</dbReference>
<dbReference type="InterPro" id="IPR001367">
    <property type="entry name" value="Fe_dep_repressor"/>
</dbReference>
<dbReference type="InterPro" id="IPR022687">
    <property type="entry name" value="HTH_DTXR"/>
</dbReference>
<dbReference type="Proteomes" id="UP001600894">
    <property type="component" value="Unassembled WGS sequence"/>
</dbReference>
<accession>A0ABQ0ATG5</accession>
<dbReference type="Pfam" id="PF02742">
    <property type="entry name" value="Fe_dep_repr_C"/>
    <property type="match status" value="1"/>
</dbReference>
<evidence type="ECO:0000313" key="7">
    <source>
        <dbReference type="Proteomes" id="UP001600894"/>
    </source>
</evidence>
<dbReference type="PANTHER" id="PTHR33238">
    <property type="entry name" value="IRON (METAL) DEPENDENT REPRESSOR, DTXR FAMILY"/>
    <property type="match status" value="1"/>
</dbReference>
<name>A0ABQ0ATG5_9FIRM</name>
<dbReference type="SUPFAM" id="SSF46785">
    <property type="entry name" value="Winged helix' DNA-binding domain"/>
    <property type="match status" value="1"/>
</dbReference>
<dbReference type="InterPro" id="IPR050536">
    <property type="entry name" value="DtxR_MntR_Metal-Reg"/>
</dbReference>
<dbReference type="InterPro" id="IPR036388">
    <property type="entry name" value="WH-like_DNA-bd_sf"/>
</dbReference>
<evidence type="ECO:0000256" key="3">
    <source>
        <dbReference type="ARBA" id="ARBA00023125"/>
    </source>
</evidence>
<evidence type="ECO:0000256" key="4">
    <source>
        <dbReference type="ARBA" id="ARBA00023163"/>
    </source>
</evidence>
<proteinExistence type="inferred from homology"/>
<dbReference type="RefSeq" id="WP_176255157.1">
    <property type="nucleotide sequence ID" value="NZ_BAABXL010000001.1"/>
</dbReference>
<dbReference type="PANTHER" id="PTHR33238:SF7">
    <property type="entry name" value="IRON-DEPENDENT TRANSCRIPTIONAL REGULATOR"/>
    <property type="match status" value="1"/>
</dbReference>
<comment type="caution">
    <text evidence="6">The sequence shown here is derived from an EMBL/GenBank/DDBJ whole genome shotgun (WGS) entry which is preliminary data.</text>
</comment>
<organism evidence="6 7">
    <name type="scientific">Enterocloster alcoholdehydrogenati</name>
    <dbReference type="NCBI Taxonomy" id="2547410"/>
    <lineage>
        <taxon>Bacteria</taxon>
        <taxon>Bacillati</taxon>
        <taxon>Bacillota</taxon>
        <taxon>Clostridia</taxon>
        <taxon>Lachnospirales</taxon>
        <taxon>Lachnospiraceae</taxon>
        <taxon>Enterocloster</taxon>
    </lineage>
</organism>
<dbReference type="Gene3D" id="1.10.10.10">
    <property type="entry name" value="Winged helix-like DNA-binding domain superfamily/Winged helix DNA-binding domain"/>
    <property type="match status" value="1"/>
</dbReference>
<sequence length="135" mass="15463">MKIQESAENYLETIYMLSRHKPYVRSIDIANELSFSKPSVSVAMKNLRENGYIHMDEQGHISLTETGQAIANVMYERHIMLSNWLIYLGVDPEVAAEDACRIEHVLSTESFDAIKKHIMQGNELPEEIKEESIHA</sequence>